<sequence>MEIEAQAPGDLDLSIGRLAAANIHPETRLATDYLNHFNEVVMLIDMLPMMPECLGDVLAWRPRSYVEHFRASKFKERDLAIAAYDTVNPDRRAALENTVRMVELALASVQRMIESSEAPMAETIERVGFVAEHQIRPLLEHASGLINGGPVSAPEPDDAHGAQTVIDALFD</sequence>
<organism evidence="1 2">
    <name type="scientific">Methylobrevis pamukkalensis</name>
    <dbReference type="NCBI Taxonomy" id="1439726"/>
    <lineage>
        <taxon>Bacteria</taxon>
        <taxon>Pseudomonadati</taxon>
        <taxon>Pseudomonadota</taxon>
        <taxon>Alphaproteobacteria</taxon>
        <taxon>Hyphomicrobiales</taxon>
        <taxon>Pleomorphomonadaceae</taxon>
        <taxon>Methylobrevis</taxon>
    </lineage>
</organism>
<comment type="caution">
    <text evidence="1">The sequence shown here is derived from an EMBL/GenBank/DDBJ whole genome shotgun (WGS) entry which is preliminary data.</text>
</comment>
<name>A0A1E3H607_9HYPH</name>
<accession>A0A1E3H607</accession>
<reference evidence="1 2" key="1">
    <citation type="submission" date="2016-07" db="EMBL/GenBank/DDBJ databases">
        <title>Draft Genome Sequence of Methylobrevis pamukkalensis PK2.</title>
        <authorList>
            <person name="Vasilenko O.V."/>
            <person name="Doronina N.V."/>
            <person name="Shmareva M.N."/>
            <person name="Tarlachkov S.V."/>
            <person name="Mustakhimov I."/>
            <person name="Trotsenko Y.A."/>
        </authorList>
    </citation>
    <scope>NUCLEOTIDE SEQUENCE [LARGE SCALE GENOMIC DNA]</scope>
    <source>
        <strain evidence="1 2">PK2</strain>
    </source>
</reference>
<protein>
    <submittedName>
        <fullName evidence="1">Uncharacterized protein</fullName>
    </submittedName>
</protein>
<evidence type="ECO:0000313" key="1">
    <source>
        <dbReference type="EMBL" id="ODN70951.1"/>
    </source>
</evidence>
<gene>
    <name evidence="1" type="ORF">A6302_01723</name>
</gene>
<keyword evidence="2" id="KW-1185">Reference proteome</keyword>
<proteinExistence type="predicted"/>
<dbReference type="AlphaFoldDB" id="A0A1E3H607"/>
<dbReference type="Proteomes" id="UP000094622">
    <property type="component" value="Unassembled WGS sequence"/>
</dbReference>
<dbReference type="EMBL" id="MCRJ01000034">
    <property type="protein sequence ID" value="ODN70951.1"/>
    <property type="molecule type" value="Genomic_DNA"/>
</dbReference>
<evidence type="ECO:0000313" key="2">
    <source>
        <dbReference type="Proteomes" id="UP000094622"/>
    </source>
</evidence>